<reference evidence="2" key="1">
    <citation type="submission" date="2020-05" db="EMBL/GenBank/DDBJ databases">
        <authorList>
            <person name="Chiriac C."/>
            <person name="Salcher M."/>
            <person name="Ghai R."/>
            <person name="Kavagutti S V."/>
        </authorList>
    </citation>
    <scope>NUCLEOTIDE SEQUENCE</scope>
</reference>
<dbReference type="AlphaFoldDB" id="A0A6J6K1L6"/>
<dbReference type="PANTHER" id="PTHR47829">
    <property type="entry name" value="HYDROLASE, PUTATIVE (AFU_ORTHOLOGUE AFUA_1G12880)-RELATED"/>
    <property type="match status" value="1"/>
</dbReference>
<dbReference type="CDD" id="cd02603">
    <property type="entry name" value="HAD_sEH-N_like"/>
    <property type="match status" value="1"/>
</dbReference>
<dbReference type="InterPro" id="IPR011945">
    <property type="entry name" value="HAD-SF_ppase_IA/epoxid_hydro_N"/>
</dbReference>
<dbReference type="InterPro" id="IPR023198">
    <property type="entry name" value="PGP-like_dom2"/>
</dbReference>
<dbReference type="SFLD" id="SFLDS00003">
    <property type="entry name" value="Haloacid_Dehalogenase"/>
    <property type="match status" value="1"/>
</dbReference>
<dbReference type="SUPFAM" id="SSF56784">
    <property type="entry name" value="HAD-like"/>
    <property type="match status" value="1"/>
</dbReference>
<dbReference type="InterPro" id="IPR023214">
    <property type="entry name" value="HAD_sf"/>
</dbReference>
<evidence type="ECO:0000313" key="2">
    <source>
        <dbReference type="EMBL" id="CAB4643671.1"/>
    </source>
</evidence>
<organism evidence="2">
    <name type="scientific">freshwater metagenome</name>
    <dbReference type="NCBI Taxonomy" id="449393"/>
    <lineage>
        <taxon>unclassified sequences</taxon>
        <taxon>metagenomes</taxon>
        <taxon>ecological metagenomes</taxon>
    </lineage>
</organism>
<dbReference type="PANTHER" id="PTHR47829:SF1">
    <property type="entry name" value="HAD FAMILY PHOSPHATASE"/>
    <property type="match status" value="1"/>
</dbReference>
<name>A0A6J6K1L6_9ZZZZ</name>
<dbReference type="Pfam" id="PF00702">
    <property type="entry name" value="Hydrolase"/>
    <property type="match status" value="1"/>
</dbReference>
<dbReference type="SFLD" id="SFLDG01129">
    <property type="entry name" value="C1.5:_HAD__Beta-PGM__Phosphata"/>
    <property type="match status" value="1"/>
</dbReference>
<dbReference type="InterPro" id="IPR036412">
    <property type="entry name" value="HAD-like_sf"/>
</dbReference>
<evidence type="ECO:0000256" key="1">
    <source>
        <dbReference type="ARBA" id="ARBA00022990"/>
    </source>
</evidence>
<dbReference type="NCBIfam" id="TIGR01509">
    <property type="entry name" value="HAD-SF-IA-v3"/>
    <property type="match status" value="1"/>
</dbReference>
<dbReference type="EMBL" id="CAEZWH010000006">
    <property type="protein sequence ID" value="CAB4643671.1"/>
    <property type="molecule type" value="Genomic_DNA"/>
</dbReference>
<dbReference type="PRINTS" id="PR00413">
    <property type="entry name" value="HADHALOGNASE"/>
</dbReference>
<protein>
    <submittedName>
        <fullName evidence="2">Unannotated protein</fullName>
    </submittedName>
</protein>
<proteinExistence type="predicted"/>
<dbReference type="InterPro" id="IPR006439">
    <property type="entry name" value="HAD-SF_hydro_IA"/>
</dbReference>
<dbReference type="InterPro" id="IPR052898">
    <property type="entry name" value="ACAD10-like"/>
</dbReference>
<dbReference type="Gene3D" id="1.10.150.240">
    <property type="entry name" value="Putative phosphatase, domain 2"/>
    <property type="match status" value="1"/>
</dbReference>
<dbReference type="NCBIfam" id="TIGR02247">
    <property type="entry name" value="HAD-1A3-hyp"/>
    <property type="match status" value="1"/>
</dbReference>
<accession>A0A6J6K1L6</accession>
<sequence length="215" mass="23530">MLRAVFFDFGGVILSSPFEAFNHYEAANGLPHNFIRSVNTVNHHENAWAKLERSDISPAQFDQLFADESEALGHRIPGADILALLHGEIRPEMVRALDVIKQSGLVLACLTNNVLTEQAVATDPAERERQDEMRAVLARFDAVIESSKVGVRKPEPRFYEIACETVNVQPDECVFLDDLGINLKPAAAMGMLTIKVAGAEQALTELSGVLGFSLA</sequence>
<keyword evidence="1" id="KW-0007">Acetylation</keyword>
<dbReference type="Gene3D" id="3.40.50.1000">
    <property type="entry name" value="HAD superfamily/HAD-like"/>
    <property type="match status" value="1"/>
</dbReference>
<gene>
    <name evidence="2" type="ORF">UFOPK2195_00078</name>
</gene>